<dbReference type="AlphaFoldDB" id="Q07SG2"/>
<reference evidence="3" key="1">
    <citation type="submission" date="2006-09" db="EMBL/GenBank/DDBJ databases">
        <title>Complete sequence of Rhodopseudomonas palustris BisA53.</title>
        <authorList>
            <consortium name="US DOE Joint Genome Institute"/>
            <person name="Copeland A."/>
            <person name="Lucas S."/>
            <person name="Lapidus A."/>
            <person name="Barry K."/>
            <person name="Detter J.C."/>
            <person name="Glavina del Rio T."/>
            <person name="Hammon N."/>
            <person name="Israni S."/>
            <person name="Dalin E."/>
            <person name="Tice H."/>
            <person name="Pitluck S."/>
            <person name="Chain P."/>
            <person name="Malfatti S."/>
            <person name="Shin M."/>
            <person name="Vergez L."/>
            <person name="Schmutz J."/>
            <person name="Larimer F."/>
            <person name="Land M."/>
            <person name="Hauser L."/>
            <person name="Pelletier D.A."/>
            <person name="Kyrpides N."/>
            <person name="Kim E."/>
            <person name="Harwood C.S."/>
            <person name="Oda Y."/>
            <person name="Richardson P."/>
        </authorList>
    </citation>
    <scope>NUCLEOTIDE SEQUENCE [LARGE SCALE GENOMIC DNA]</scope>
    <source>
        <strain evidence="3">BisA53</strain>
    </source>
</reference>
<feature type="compositionally biased region" description="Low complexity" evidence="1">
    <location>
        <begin position="253"/>
        <end position="270"/>
    </location>
</feature>
<feature type="domain" description="Flagellar hook-length control protein-like C-terminal" evidence="2">
    <location>
        <begin position="173"/>
        <end position="249"/>
    </location>
</feature>
<feature type="region of interest" description="Disordered" evidence="1">
    <location>
        <begin position="247"/>
        <end position="325"/>
    </location>
</feature>
<feature type="compositionally biased region" description="Polar residues" evidence="1">
    <location>
        <begin position="271"/>
        <end position="292"/>
    </location>
</feature>
<dbReference type="InterPro" id="IPR038610">
    <property type="entry name" value="FliK-like_C_sf"/>
</dbReference>
<dbReference type="Pfam" id="PF02120">
    <property type="entry name" value="Flg_hook"/>
    <property type="match status" value="1"/>
</dbReference>
<dbReference type="KEGG" id="rpe:RPE_1170"/>
<dbReference type="CDD" id="cd17470">
    <property type="entry name" value="T3SS_Flik_C"/>
    <property type="match status" value="1"/>
</dbReference>
<feature type="region of interest" description="Disordered" evidence="1">
    <location>
        <begin position="57"/>
        <end position="82"/>
    </location>
</feature>
<organism evidence="3">
    <name type="scientific">Rhodopseudomonas palustris (strain BisA53)</name>
    <dbReference type="NCBI Taxonomy" id="316055"/>
    <lineage>
        <taxon>Bacteria</taxon>
        <taxon>Pseudomonadati</taxon>
        <taxon>Pseudomonadota</taxon>
        <taxon>Alphaproteobacteria</taxon>
        <taxon>Hyphomicrobiales</taxon>
        <taxon>Nitrobacteraceae</taxon>
        <taxon>Rhodopseudomonas</taxon>
    </lineage>
</organism>
<proteinExistence type="predicted"/>
<dbReference type="EMBL" id="CP000463">
    <property type="protein sequence ID" value="ABJ05122.1"/>
    <property type="molecule type" value="Genomic_DNA"/>
</dbReference>
<evidence type="ECO:0000313" key="3">
    <source>
        <dbReference type="EMBL" id="ABJ05122.1"/>
    </source>
</evidence>
<keyword evidence="3" id="KW-0966">Cell projection</keyword>
<feature type="compositionally biased region" description="Basic and acidic residues" evidence="1">
    <location>
        <begin position="18"/>
        <end position="28"/>
    </location>
</feature>
<keyword evidence="3" id="KW-0282">Flagellum</keyword>
<dbReference type="HOGENOM" id="CLU_854946_0_0_5"/>
<gene>
    <name evidence="3" type="ordered locus">RPE_1170</name>
</gene>
<dbReference type="STRING" id="316055.RPE_1170"/>
<feature type="compositionally biased region" description="Basic and acidic residues" evidence="1">
    <location>
        <begin position="297"/>
        <end position="319"/>
    </location>
</feature>
<dbReference type="Gene3D" id="3.30.750.140">
    <property type="match status" value="1"/>
</dbReference>
<protein>
    <submittedName>
        <fullName evidence="3">Flagellar hook-length control protein</fullName>
    </submittedName>
</protein>
<evidence type="ECO:0000256" key="1">
    <source>
        <dbReference type="SAM" id="MobiDB-lite"/>
    </source>
</evidence>
<accession>Q07SG2</accession>
<name>Q07SG2_RHOP5</name>
<dbReference type="InterPro" id="IPR021136">
    <property type="entry name" value="Flagellar_hook_control-like_C"/>
</dbReference>
<dbReference type="eggNOG" id="COG5049">
    <property type="taxonomic scope" value="Bacteria"/>
</dbReference>
<sequence>MQAAVTPITKEIVAQPKDPADKPRKKSTEPAQADTTALPAEWRSPDAALSAVISRLEQVQSHHGFDNDATPPLADTQTRAEPREVDLKLGGLPDSPKTGDPAEPRFALSVDSAETRTPLPIKVAVRDQETHFEPVQQPSLLQRIVDRMAADLPAASTQASSAPAETALPDLAKAADRPVRMLTLQLDPPDLGAVTVKMRLTGDAVEIRLTAERYETRQLLETQRSALTDAMQSAGYKFDIASIDQSRSSDANAGAGQQQPQAEQRQSQQGNSGSLFNDANSQRQSADTQAGTRQHRPQHEPLTELPERHQEKEVVRDRSSGAVYL</sequence>
<keyword evidence="3" id="KW-0969">Cilium</keyword>
<evidence type="ECO:0000259" key="2">
    <source>
        <dbReference type="Pfam" id="PF02120"/>
    </source>
</evidence>
<feature type="region of interest" description="Disordered" evidence="1">
    <location>
        <begin position="1"/>
        <end position="43"/>
    </location>
</feature>